<dbReference type="Gene3D" id="1.20.1250.20">
    <property type="entry name" value="MFS general substrate transporter like domains"/>
    <property type="match status" value="1"/>
</dbReference>
<feature type="transmembrane region" description="Helical" evidence="7">
    <location>
        <begin position="297"/>
        <end position="318"/>
    </location>
</feature>
<accession>A0A4Q4T3G1</accession>
<protein>
    <recommendedName>
        <fullName evidence="8">Major facilitator superfamily (MFS) profile domain-containing protein</fullName>
    </recommendedName>
</protein>
<comment type="subcellular location">
    <subcellularLocation>
        <location evidence="1">Membrane</location>
        <topology evidence="1">Multi-pass membrane protein</topology>
    </subcellularLocation>
</comment>
<evidence type="ECO:0000256" key="6">
    <source>
        <dbReference type="ARBA" id="ARBA00023136"/>
    </source>
</evidence>
<feature type="transmembrane region" description="Helical" evidence="7">
    <location>
        <begin position="323"/>
        <end position="342"/>
    </location>
</feature>
<evidence type="ECO:0000256" key="1">
    <source>
        <dbReference type="ARBA" id="ARBA00004141"/>
    </source>
</evidence>
<dbReference type="PANTHER" id="PTHR23501">
    <property type="entry name" value="MAJOR FACILITATOR SUPERFAMILY"/>
    <property type="match status" value="1"/>
</dbReference>
<name>A0A4Q4T3G1_9PEZI</name>
<evidence type="ECO:0000256" key="4">
    <source>
        <dbReference type="ARBA" id="ARBA00022692"/>
    </source>
</evidence>
<feature type="transmembrane region" description="Helical" evidence="7">
    <location>
        <begin position="257"/>
        <end position="277"/>
    </location>
</feature>
<feature type="domain" description="Major facilitator superfamily (MFS) profile" evidence="8">
    <location>
        <begin position="1"/>
        <end position="463"/>
    </location>
</feature>
<dbReference type="AlphaFoldDB" id="A0A4Q4T3G1"/>
<dbReference type="OrthoDB" id="10021397at2759"/>
<feature type="transmembrane region" description="Helical" evidence="7">
    <location>
        <begin position="186"/>
        <end position="206"/>
    </location>
</feature>
<sequence length="523" mass="56662">MEGYGVTCASNVEGPIHKDFRSINLLPLVGLTYAVTAAACIPFACQLVKICDLKVLYLLSLVVIALGYILAGTAPNIDLILGARAIMAVGGSVLYQCAMSFNTIYAQPNELVFTQAWLGAVFAVGLAGGPLIGGVIADSPHTWRWAFYIVLPLLSIALILFIIILPRHRVQTTKPALTRFVELDWLGNWLHVGTFVLFTVACVSSGPSWEWNSHSAVGTWVVFAIMFLTYTGQQALNLGVANEGRIFPWSLLRSRTVFLTWICTFCAAGACSLVLYYTPIYFVLMRVHSRVDATSRLIPFICAFVVSTLLTGVLIGYIRAYRLAFMVGGALLAVGSGLLHGITPDTTDRAIRAYEAFIGAGIGTIWHLATPVCALTLPAERHLDQAALQSIAQFGGIVAARSAAAVIYHDIGARLLKEALRHAAYSDKDVRELLSGIRSTILTETNPDTVVLVFEIIVEATARCFSVLVIAGIICFVAACCMKTEELDFWDARKELAAPPPGDRRNQSSPCLAQGLNIHTLDH</sequence>
<evidence type="ECO:0000259" key="8">
    <source>
        <dbReference type="PROSITE" id="PS50850"/>
    </source>
</evidence>
<gene>
    <name evidence="9" type="ORF">DL764_006939</name>
</gene>
<evidence type="ECO:0000313" key="10">
    <source>
        <dbReference type="Proteomes" id="UP000293360"/>
    </source>
</evidence>
<dbReference type="STRING" id="155417.A0A4Q4T3G1"/>
<dbReference type="InterPro" id="IPR036259">
    <property type="entry name" value="MFS_trans_sf"/>
</dbReference>
<dbReference type="Proteomes" id="UP000293360">
    <property type="component" value="Unassembled WGS sequence"/>
</dbReference>
<feature type="transmembrane region" description="Helical" evidence="7">
    <location>
        <begin position="25"/>
        <end position="48"/>
    </location>
</feature>
<comment type="similarity">
    <text evidence="2">Belongs to the major facilitator superfamily. TCR/Tet family.</text>
</comment>
<organism evidence="9 10">
    <name type="scientific">Monosporascus ibericus</name>
    <dbReference type="NCBI Taxonomy" id="155417"/>
    <lineage>
        <taxon>Eukaryota</taxon>
        <taxon>Fungi</taxon>
        <taxon>Dikarya</taxon>
        <taxon>Ascomycota</taxon>
        <taxon>Pezizomycotina</taxon>
        <taxon>Sordariomycetes</taxon>
        <taxon>Xylariomycetidae</taxon>
        <taxon>Xylariales</taxon>
        <taxon>Xylariales incertae sedis</taxon>
        <taxon>Monosporascus</taxon>
    </lineage>
</organism>
<dbReference type="PROSITE" id="PS50850">
    <property type="entry name" value="MFS"/>
    <property type="match status" value="1"/>
</dbReference>
<keyword evidence="4 7" id="KW-0812">Transmembrane</keyword>
<dbReference type="GO" id="GO:0022857">
    <property type="term" value="F:transmembrane transporter activity"/>
    <property type="evidence" value="ECO:0007669"/>
    <property type="project" value="InterPro"/>
</dbReference>
<keyword evidence="3" id="KW-0813">Transport</keyword>
<feature type="transmembrane region" description="Helical" evidence="7">
    <location>
        <begin position="145"/>
        <end position="165"/>
    </location>
</feature>
<comment type="caution">
    <text evidence="9">The sequence shown here is derived from an EMBL/GenBank/DDBJ whole genome shotgun (WGS) entry which is preliminary data.</text>
</comment>
<reference evidence="9 10" key="1">
    <citation type="submission" date="2018-06" db="EMBL/GenBank/DDBJ databases">
        <title>Complete Genomes of Monosporascus.</title>
        <authorList>
            <person name="Robinson A.J."/>
            <person name="Natvig D.O."/>
        </authorList>
    </citation>
    <scope>NUCLEOTIDE SEQUENCE [LARGE SCALE GENOMIC DNA]</scope>
    <source>
        <strain evidence="9 10">CBS 110550</strain>
    </source>
</reference>
<dbReference type="PRINTS" id="PR01035">
    <property type="entry name" value="TCRTETA"/>
</dbReference>
<dbReference type="GO" id="GO:0005886">
    <property type="term" value="C:plasma membrane"/>
    <property type="evidence" value="ECO:0007669"/>
    <property type="project" value="TreeGrafter"/>
</dbReference>
<keyword evidence="6 7" id="KW-0472">Membrane</keyword>
<evidence type="ECO:0000256" key="7">
    <source>
        <dbReference type="SAM" id="Phobius"/>
    </source>
</evidence>
<proteinExistence type="inferred from homology"/>
<evidence type="ECO:0000256" key="2">
    <source>
        <dbReference type="ARBA" id="ARBA00007520"/>
    </source>
</evidence>
<dbReference type="InterPro" id="IPR011701">
    <property type="entry name" value="MFS"/>
</dbReference>
<dbReference type="InterPro" id="IPR020846">
    <property type="entry name" value="MFS_dom"/>
</dbReference>
<keyword evidence="5 7" id="KW-1133">Transmembrane helix</keyword>
<keyword evidence="10" id="KW-1185">Reference proteome</keyword>
<evidence type="ECO:0000313" key="9">
    <source>
        <dbReference type="EMBL" id="RYO98964.1"/>
    </source>
</evidence>
<feature type="transmembrane region" description="Helical" evidence="7">
    <location>
        <begin position="79"/>
        <end position="99"/>
    </location>
</feature>
<dbReference type="PANTHER" id="PTHR23501:SF12">
    <property type="entry name" value="MAJOR FACILITATOR SUPERFAMILY (MFS) PROFILE DOMAIN-CONTAINING PROTEIN-RELATED"/>
    <property type="match status" value="1"/>
</dbReference>
<dbReference type="EMBL" id="QJNU01000442">
    <property type="protein sequence ID" value="RYO98964.1"/>
    <property type="molecule type" value="Genomic_DNA"/>
</dbReference>
<feature type="transmembrane region" description="Helical" evidence="7">
    <location>
        <begin position="218"/>
        <end position="236"/>
    </location>
</feature>
<dbReference type="InterPro" id="IPR001958">
    <property type="entry name" value="Tet-R_TetA/multi-R_MdtG-like"/>
</dbReference>
<evidence type="ECO:0000256" key="3">
    <source>
        <dbReference type="ARBA" id="ARBA00022448"/>
    </source>
</evidence>
<dbReference type="Pfam" id="PF07690">
    <property type="entry name" value="MFS_1"/>
    <property type="match status" value="1"/>
</dbReference>
<evidence type="ECO:0000256" key="5">
    <source>
        <dbReference type="ARBA" id="ARBA00022989"/>
    </source>
</evidence>
<feature type="transmembrane region" description="Helical" evidence="7">
    <location>
        <begin position="55"/>
        <end position="73"/>
    </location>
</feature>
<dbReference type="SUPFAM" id="SSF103473">
    <property type="entry name" value="MFS general substrate transporter"/>
    <property type="match status" value="1"/>
</dbReference>
<feature type="transmembrane region" description="Helical" evidence="7">
    <location>
        <begin position="111"/>
        <end position="133"/>
    </location>
</feature>